<dbReference type="InterPro" id="IPR032466">
    <property type="entry name" value="Metal_Hydrolase"/>
</dbReference>
<gene>
    <name evidence="3" type="ORF">E1I69_07900</name>
</gene>
<dbReference type="InterPro" id="IPR001130">
    <property type="entry name" value="TatD-like"/>
</dbReference>
<dbReference type="PIRSF" id="PIRSF005902">
    <property type="entry name" value="DNase_TatD"/>
    <property type="match status" value="1"/>
</dbReference>
<dbReference type="Pfam" id="PF01026">
    <property type="entry name" value="TatD_DNase"/>
    <property type="match status" value="1"/>
</dbReference>
<dbReference type="InterPro" id="IPR018228">
    <property type="entry name" value="DNase_TatD-rel_CS"/>
</dbReference>
<comment type="caution">
    <text evidence="3">The sequence shown here is derived from an EMBL/GenBank/DDBJ whole genome shotgun (WGS) entry which is preliminary data.</text>
</comment>
<dbReference type="EMBL" id="SLUB01000010">
    <property type="protein sequence ID" value="THE13257.1"/>
    <property type="molecule type" value="Genomic_DNA"/>
</dbReference>
<dbReference type="PROSITE" id="PS01091">
    <property type="entry name" value="TATD_3"/>
    <property type="match status" value="1"/>
</dbReference>
<reference evidence="3 4" key="1">
    <citation type="journal article" date="2019" name="Indoor Air">
        <title>Impacts of indoor surface finishes on bacterial viability.</title>
        <authorList>
            <person name="Hu J."/>
            <person name="Maamar S.B."/>
            <person name="Glawe A.J."/>
            <person name="Gottel N."/>
            <person name="Gilbert J.A."/>
            <person name="Hartmann E.M."/>
        </authorList>
    </citation>
    <scope>NUCLEOTIDE SEQUENCE [LARGE SCALE GENOMIC DNA]</scope>
    <source>
        <strain evidence="3 4">AF060A6</strain>
    </source>
</reference>
<dbReference type="GO" id="GO:0046872">
    <property type="term" value="F:metal ion binding"/>
    <property type="evidence" value="ECO:0007669"/>
    <property type="project" value="UniProtKB-KW"/>
</dbReference>
<dbReference type="GO" id="GO:0016788">
    <property type="term" value="F:hydrolase activity, acting on ester bonds"/>
    <property type="evidence" value="ECO:0007669"/>
    <property type="project" value="InterPro"/>
</dbReference>
<dbReference type="Proteomes" id="UP000306477">
    <property type="component" value="Unassembled WGS sequence"/>
</dbReference>
<feature type="binding site" evidence="2">
    <location>
        <position position="131"/>
    </location>
    <ligand>
        <name>a divalent metal cation</name>
        <dbReference type="ChEBI" id="CHEBI:60240"/>
        <label>2</label>
    </ligand>
</feature>
<accession>A0A4S3PTZ6</accession>
<name>A0A4S3PTZ6_9BACI</name>
<dbReference type="PANTHER" id="PTHR46124">
    <property type="entry name" value="D-AMINOACYL-TRNA DEACYLASE"/>
    <property type="match status" value="1"/>
</dbReference>
<evidence type="ECO:0000313" key="3">
    <source>
        <dbReference type="EMBL" id="THE13257.1"/>
    </source>
</evidence>
<dbReference type="RefSeq" id="WP_136379068.1">
    <property type="nucleotide sequence ID" value="NZ_SLUB01000010.1"/>
</dbReference>
<organism evidence="3 4">
    <name type="scientific">Bacillus timonensis</name>
    <dbReference type="NCBI Taxonomy" id="1033734"/>
    <lineage>
        <taxon>Bacteria</taxon>
        <taxon>Bacillati</taxon>
        <taxon>Bacillota</taxon>
        <taxon>Bacilli</taxon>
        <taxon>Bacillales</taxon>
        <taxon>Bacillaceae</taxon>
        <taxon>Bacillus</taxon>
    </lineage>
</organism>
<keyword evidence="4" id="KW-1185">Reference proteome</keyword>
<dbReference type="PANTHER" id="PTHR46124:SF2">
    <property type="entry name" value="D-AMINOACYL-TRNA DEACYLASE"/>
    <property type="match status" value="1"/>
</dbReference>
<evidence type="ECO:0000256" key="2">
    <source>
        <dbReference type="PIRSR" id="PIRSR005902-1"/>
    </source>
</evidence>
<feature type="binding site" evidence="2">
    <location>
        <position position="155"/>
    </location>
    <ligand>
        <name>a divalent metal cation</name>
        <dbReference type="ChEBI" id="CHEBI:60240"/>
        <label>2</label>
    </ligand>
</feature>
<keyword evidence="2" id="KW-0479">Metal-binding</keyword>
<dbReference type="OrthoDB" id="9775608at2"/>
<feature type="binding site" evidence="2">
    <location>
        <position position="203"/>
    </location>
    <ligand>
        <name>a divalent metal cation</name>
        <dbReference type="ChEBI" id="CHEBI:60240"/>
        <label>1</label>
    </ligand>
</feature>
<keyword evidence="1" id="KW-0378">Hydrolase</keyword>
<feature type="binding site" evidence="2">
    <location>
        <position position="5"/>
    </location>
    <ligand>
        <name>a divalent metal cation</name>
        <dbReference type="ChEBI" id="CHEBI:60240"/>
        <label>1</label>
    </ligand>
</feature>
<dbReference type="CDD" id="cd01310">
    <property type="entry name" value="TatD_DNAse"/>
    <property type="match status" value="1"/>
</dbReference>
<proteinExistence type="predicted"/>
<feature type="binding site" evidence="2">
    <location>
        <position position="92"/>
    </location>
    <ligand>
        <name>a divalent metal cation</name>
        <dbReference type="ChEBI" id="CHEBI:60240"/>
        <label>1</label>
    </ligand>
</feature>
<evidence type="ECO:0000256" key="1">
    <source>
        <dbReference type="ARBA" id="ARBA00022801"/>
    </source>
</evidence>
<sequence length="260" mass="30218">MIDAHIHLEQYEVRMLPAQIDKWQEAGVKGIIAVSNDLPSSYRTLELRDTFPNFVHAAVGFHPEQPLPVEQDFLEWTRLVQSERKKLVAIGEIGLPHYNLEKLPYSIEHYWEFLSRCLQVAVQHQLPVALHAVHDKAEMVFDLLKQKQVATAHFHWLKAPENVVKKIVDAGYYISVTPEVCYRTRDQKLAKQVPLSQLLIETDGPWPYEGEFKNQPTTPLFLEKIRNQLATLYGMNEHKMQEQLVLNTHRCYQEIKSTLT</sequence>
<dbReference type="SUPFAM" id="SSF51556">
    <property type="entry name" value="Metallo-dependent hydrolases"/>
    <property type="match status" value="1"/>
</dbReference>
<evidence type="ECO:0000313" key="4">
    <source>
        <dbReference type="Proteomes" id="UP000306477"/>
    </source>
</evidence>
<protein>
    <submittedName>
        <fullName evidence="3">TatD family deoxyribonuclease</fullName>
    </submittedName>
</protein>
<feature type="binding site" evidence="2">
    <location>
        <position position="7"/>
    </location>
    <ligand>
        <name>a divalent metal cation</name>
        <dbReference type="ChEBI" id="CHEBI:60240"/>
        <label>1</label>
    </ligand>
</feature>
<dbReference type="Gene3D" id="3.20.20.140">
    <property type="entry name" value="Metal-dependent hydrolases"/>
    <property type="match status" value="1"/>
</dbReference>
<dbReference type="AlphaFoldDB" id="A0A4S3PTZ6"/>